<evidence type="ECO:0000313" key="7">
    <source>
        <dbReference type="EMBL" id="GBN30940.1"/>
    </source>
</evidence>
<dbReference type="InterPro" id="IPR011701">
    <property type="entry name" value="MFS"/>
</dbReference>
<dbReference type="PROSITE" id="PS50850">
    <property type="entry name" value="MFS"/>
    <property type="match status" value="1"/>
</dbReference>
<dbReference type="InterPro" id="IPR020846">
    <property type="entry name" value="MFS_dom"/>
</dbReference>
<dbReference type="PANTHER" id="PTHR11662">
    <property type="entry name" value="SOLUTE CARRIER FAMILY 17"/>
    <property type="match status" value="1"/>
</dbReference>
<feature type="transmembrane region" description="Helical" evidence="5">
    <location>
        <begin position="237"/>
        <end position="255"/>
    </location>
</feature>
<evidence type="ECO:0000256" key="4">
    <source>
        <dbReference type="ARBA" id="ARBA00023136"/>
    </source>
</evidence>
<evidence type="ECO:0000256" key="2">
    <source>
        <dbReference type="ARBA" id="ARBA00022692"/>
    </source>
</evidence>
<dbReference type="Pfam" id="PF07690">
    <property type="entry name" value="MFS_1"/>
    <property type="match status" value="1"/>
</dbReference>
<dbReference type="GO" id="GO:0016020">
    <property type="term" value="C:membrane"/>
    <property type="evidence" value="ECO:0007669"/>
    <property type="project" value="UniProtKB-SubCell"/>
</dbReference>
<dbReference type="PANTHER" id="PTHR11662:SF399">
    <property type="entry name" value="FI19708P1-RELATED"/>
    <property type="match status" value="1"/>
</dbReference>
<sequence length="393" mass="43126">MEDENDKKSYNLNLPTVSGKLELGDFGVKKTNKGCILGQRHVVTLVGFLSCFFLTANRLALGVGIVAMVKHKQTKEAFNRNGSEISCPFPSTPPKPLVGSSFQGEFDWSTEIQGYLLGIGFLSFLLTQAPAGRLADAIGSKPLLVISNAVSGLFTIISPFAARWHVYALLTVQFLRGASQGFTFPATYKMMSSWIPKNERGTLSTLVVCGFAAGIAVGGMVTGWLCDIPGFGWPSAFYILGTINVVLAVAIQFVCCEYPATHPWITDEELKFITDGLENKETEKHHPTPWKKIFSSVPSYAYFYGLFGHYWSITYYSTVHPTFMGTILHYPLTENGVTSCLPVLMKSVGGVTASIMCYWITKKNLIGINKLRKLTTCFGKLSTSSKLVEIVNI</sequence>
<dbReference type="GO" id="GO:0022857">
    <property type="term" value="F:transmembrane transporter activity"/>
    <property type="evidence" value="ECO:0007669"/>
    <property type="project" value="InterPro"/>
</dbReference>
<evidence type="ECO:0000313" key="8">
    <source>
        <dbReference type="Proteomes" id="UP000499080"/>
    </source>
</evidence>
<accession>A0A4Y2MX59</accession>
<dbReference type="OrthoDB" id="2985014at2759"/>
<reference evidence="7 8" key="1">
    <citation type="journal article" date="2019" name="Sci. Rep.">
        <title>Orb-weaving spider Araneus ventricosus genome elucidates the spidroin gene catalogue.</title>
        <authorList>
            <person name="Kono N."/>
            <person name="Nakamura H."/>
            <person name="Ohtoshi R."/>
            <person name="Moran D.A.P."/>
            <person name="Shinohara A."/>
            <person name="Yoshida Y."/>
            <person name="Fujiwara M."/>
            <person name="Mori M."/>
            <person name="Tomita M."/>
            <person name="Arakawa K."/>
        </authorList>
    </citation>
    <scope>NUCLEOTIDE SEQUENCE [LARGE SCALE GENOMIC DNA]</scope>
</reference>
<evidence type="ECO:0000256" key="1">
    <source>
        <dbReference type="ARBA" id="ARBA00004141"/>
    </source>
</evidence>
<feature type="transmembrane region" description="Helical" evidence="5">
    <location>
        <begin position="42"/>
        <end position="69"/>
    </location>
</feature>
<evidence type="ECO:0000259" key="6">
    <source>
        <dbReference type="PROSITE" id="PS50850"/>
    </source>
</evidence>
<feature type="transmembrane region" description="Helical" evidence="5">
    <location>
        <begin position="301"/>
        <end position="323"/>
    </location>
</feature>
<feature type="domain" description="Major facilitator superfamily (MFS) profile" evidence="6">
    <location>
        <begin position="43"/>
        <end position="393"/>
    </location>
</feature>
<proteinExistence type="predicted"/>
<comment type="caution">
    <text evidence="7">The sequence shown here is derived from an EMBL/GenBank/DDBJ whole genome shotgun (WGS) entry which is preliminary data.</text>
</comment>
<dbReference type="SUPFAM" id="SSF103473">
    <property type="entry name" value="MFS general substrate transporter"/>
    <property type="match status" value="1"/>
</dbReference>
<dbReference type="Gene3D" id="1.20.1250.20">
    <property type="entry name" value="MFS general substrate transporter like domains"/>
    <property type="match status" value="1"/>
</dbReference>
<organism evidence="7 8">
    <name type="scientific">Araneus ventricosus</name>
    <name type="common">Orbweaver spider</name>
    <name type="synonym">Epeira ventricosa</name>
    <dbReference type="NCBI Taxonomy" id="182803"/>
    <lineage>
        <taxon>Eukaryota</taxon>
        <taxon>Metazoa</taxon>
        <taxon>Ecdysozoa</taxon>
        <taxon>Arthropoda</taxon>
        <taxon>Chelicerata</taxon>
        <taxon>Arachnida</taxon>
        <taxon>Araneae</taxon>
        <taxon>Araneomorphae</taxon>
        <taxon>Entelegynae</taxon>
        <taxon>Araneoidea</taxon>
        <taxon>Araneidae</taxon>
        <taxon>Araneus</taxon>
    </lineage>
</organism>
<dbReference type="Proteomes" id="UP000499080">
    <property type="component" value="Unassembled WGS sequence"/>
</dbReference>
<feature type="transmembrane region" description="Helical" evidence="5">
    <location>
        <begin position="203"/>
        <end position="225"/>
    </location>
</feature>
<name>A0A4Y2MX59_ARAVE</name>
<dbReference type="EMBL" id="BGPR01008004">
    <property type="protein sequence ID" value="GBN30940.1"/>
    <property type="molecule type" value="Genomic_DNA"/>
</dbReference>
<keyword evidence="2 5" id="KW-0812">Transmembrane</keyword>
<evidence type="ECO:0000256" key="5">
    <source>
        <dbReference type="SAM" id="Phobius"/>
    </source>
</evidence>
<feature type="transmembrane region" description="Helical" evidence="5">
    <location>
        <begin position="343"/>
        <end position="361"/>
    </location>
</feature>
<gene>
    <name evidence="7" type="primary">Picot_2</name>
    <name evidence="7" type="ORF">AVEN_32680_1</name>
</gene>
<dbReference type="GO" id="GO:0006820">
    <property type="term" value="P:monoatomic anion transport"/>
    <property type="evidence" value="ECO:0007669"/>
    <property type="project" value="TreeGrafter"/>
</dbReference>
<dbReference type="AlphaFoldDB" id="A0A4Y2MX59"/>
<keyword evidence="8" id="KW-1185">Reference proteome</keyword>
<dbReference type="InterPro" id="IPR050382">
    <property type="entry name" value="MFS_Na/Anion_cotransporter"/>
</dbReference>
<dbReference type="InterPro" id="IPR036259">
    <property type="entry name" value="MFS_trans_sf"/>
</dbReference>
<dbReference type="FunFam" id="1.20.1250.20:FF:000423">
    <property type="entry name" value="Putative inorganic phosphate cotransporter-like Protein"/>
    <property type="match status" value="1"/>
</dbReference>
<comment type="subcellular location">
    <subcellularLocation>
        <location evidence="1">Membrane</location>
        <topology evidence="1">Multi-pass membrane protein</topology>
    </subcellularLocation>
</comment>
<keyword evidence="4 5" id="KW-0472">Membrane</keyword>
<protein>
    <submittedName>
        <fullName evidence="7">Inorganic phosphate cotransporter</fullName>
    </submittedName>
</protein>
<keyword evidence="3 5" id="KW-1133">Transmembrane helix</keyword>
<evidence type="ECO:0000256" key="3">
    <source>
        <dbReference type="ARBA" id="ARBA00022989"/>
    </source>
</evidence>